<keyword evidence="4 5" id="KW-0472">Membrane</keyword>
<dbReference type="Pfam" id="PF01124">
    <property type="entry name" value="MAPEG"/>
    <property type="match status" value="1"/>
</dbReference>
<dbReference type="InterPro" id="IPR023352">
    <property type="entry name" value="MAPEG-like_dom_sf"/>
</dbReference>
<evidence type="ECO:0000256" key="3">
    <source>
        <dbReference type="ARBA" id="ARBA00022989"/>
    </source>
</evidence>
<gene>
    <name evidence="6" type="ordered locus">AM1_5087</name>
</gene>
<dbReference type="InterPro" id="IPR001129">
    <property type="entry name" value="Membr-assoc_MAPEG"/>
</dbReference>
<evidence type="ECO:0000313" key="7">
    <source>
        <dbReference type="Proteomes" id="UP000000268"/>
    </source>
</evidence>
<evidence type="ECO:0000256" key="4">
    <source>
        <dbReference type="ARBA" id="ARBA00023136"/>
    </source>
</evidence>
<dbReference type="EMBL" id="CP000828">
    <property type="protein sequence ID" value="ABW30052.1"/>
    <property type="molecule type" value="Genomic_DNA"/>
</dbReference>
<sequence length="129" mass="14357">MTTVLFCALALAMWSLPLNYIPTLARFAEGGMEWATSNRDTMPEIPPWAQRAERAQRNHYENLPMLVVTLLVVQLSGTANPLINLTAIVMVACRVFHAFAYIIGVPVLRSLGFVGSILSLFVILWQLLV</sequence>
<feature type="transmembrane region" description="Helical" evidence="5">
    <location>
        <begin position="110"/>
        <end position="128"/>
    </location>
</feature>
<organism evidence="6 7">
    <name type="scientific">Acaryochloris marina (strain MBIC 11017)</name>
    <dbReference type="NCBI Taxonomy" id="329726"/>
    <lineage>
        <taxon>Bacteria</taxon>
        <taxon>Bacillati</taxon>
        <taxon>Cyanobacteriota</taxon>
        <taxon>Cyanophyceae</taxon>
        <taxon>Acaryochloridales</taxon>
        <taxon>Acaryochloridaceae</taxon>
        <taxon>Acaryochloris</taxon>
    </lineage>
</organism>
<dbReference type="GO" id="GO:0016020">
    <property type="term" value="C:membrane"/>
    <property type="evidence" value="ECO:0007669"/>
    <property type="project" value="UniProtKB-SubCell"/>
</dbReference>
<evidence type="ECO:0000256" key="5">
    <source>
        <dbReference type="SAM" id="Phobius"/>
    </source>
</evidence>
<dbReference type="HOGENOM" id="CLU_110778_1_1_3"/>
<evidence type="ECO:0000256" key="1">
    <source>
        <dbReference type="ARBA" id="ARBA00004370"/>
    </source>
</evidence>
<name>B0C775_ACAM1</name>
<dbReference type="eggNOG" id="COG3686">
    <property type="taxonomic scope" value="Bacteria"/>
</dbReference>
<dbReference type="OrthoDB" id="513661at2"/>
<dbReference type="SUPFAM" id="SSF161084">
    <property type="entry name" value="MAPEG domain-like"/>
    <property type="match status" value="1"/>
</dbReference>
<keyword evidence="3 5" id="KW-1133">Transmembrane helix</keyword>
<dbReference type="KEGG" id="amr:AM1_5087"/>
<keyword evidence="2 5" id="KW-0812">Transmembrane</keyword>
<dbReference type="AlphaFoldDB" id="B0C775"/>
<dbReference type="STRING" id="329726.AM1_5087"/>
<keyword evidence="7" id="KW-1185">Reference proteome</keyword>
<evidence type="ECO:0008006" key="8">
    <source>
        <dbReference type="Google" id="ProtNLM"/>
    </source>
</evidence>
<proteinExistence type="predicted"/>
<dbReference type="Proteomes" id="UP000000268">
    <property type="component" value="Chromosome"/>
</dbReference>
<comment type="subcellular location">
    <subcellularLocation>
        <location evidence="1">Membrane</location>
    </subcellularLocation>
</comment>
<reference evidence="6 7" key="1">
    <citation type="journal article" date="2008" name="Proc. Natl. Acad. Sci. U.S.A.">
        <title>Niche adaptation and genome expansion in the chlorophyll d-producing cyanobacterium Acaryochloris marina.</title>
        <authorList>
            <person name="Swingley W.D."/>
            <person name="Chen M."/>
            <person name="Cheung P.C."/>
            <person name="Conrad A.L."/>
            <person name="Dejesa L.C."/>
            <person name="Hao J."/>
            <person name="Honchak B.M."/>
            <person name="Karbach L.E."/>
            <person name="Kurdoglu A."/>
            <person name="Lahiri S."/>
            <person name="Mastrian S.D."/>
            <person name="Miyashita H."/>
            <person name="Page L."/>
            <person name="Ramakrishna P."/>
            <person name="Satoh S."/>
            <person name="Sattley W.M."/>
            <person name="Shimada Y."/>
            <person name="Taylor H.L."/>
            <person name="Tomo T."/>
            <person name="Tsuchiya T."/>
            <person name="Wang Z.T."/>
            <person name="Raymond J."/>
            <person name="Mimuro M."/>
            <person name="Blankenship R.E."/>
            <person name="Touchman J.W."/>
        </authorList>
    </citation>
    <scope>NUCLEOTIDE SEQUENCE [LARGE SCALE GENOMIC DNA]</scope>
    <source>
        <strain evidence="7">MBIC 11017</strain>
    </source>
</reference>
<evidence type="ECO:0000256" key="2">
    <source>
        <dbReference type="ARBA" id="ARBA00022692"/>
    </source>
</evidence>
<accession>B0C775</accession>
<dbReference type="Gene3D" id="1.20.120.550">
    <property type="entry name" value="Membrane associated eicosanoid/glutathione metabolism-like domain"/>
    <property type="match status" value="1"/>
</dbReference>
<dbReference type="PANTHER" id="PTHR35371">
    <property type="entry name" value="INNER MEMBRANE PROTEIN"/>
    <property type="match status" value="1"/>
</dbReference>
<dbReference type="RefSeq" id="WP_012165322.1">
    <property type="nucleotide sequence ID" value="NC_009925.1"/>
</dbReference>
<evidence type="ECO:0000313" key="6">
    <source>
        <dbReference type="EMBL" id="ABW30052.1"/>
    </source>
</evidence>
<dbReference type="PANTHER" id="PTHR35371:SF1">
    <property type="entry name" value="BLR7753 PROTEIN"/>
    <property type="match status" value="1"/>
</dbReference>
<protein>
    <recommendedName>
        <fullName evidence="8">MAPEG family protein</fullName>
    </recommendedName>
</protein>